<feature type="binding site" evidence="3">
    <location>
        <begin position="28"/>
        <end position="31"/>
    </location>
    <ligand>
        <name>substrate</name>
    </ligand>
</feature>
<dbReference type="STRING" id="52441.SAMN05216302_103425"/>
<dbReference type="AlphaFoldDB" id="A0A1I4F7Q4"/>
<dbReference type="GO" id="GO:0009052">
    <property type="term" value="P:pentose-phosphate shunt, non-oxidative branch"/>
    <property type="evidence" value="ECO:0007669"/>
    <property type="project" value="UniProtKB-UniRule"/>
</dbReference>
<feature type="binding site" evidence="3">
    <location>
        <begin position="94"/>
        <end position="97"/>
    </location>
    <ligand>
        <name>substrate</name>
    </ligand>
</feature>
<dbReference type="FunFam" id="3.30.70.260:FF:000004">
    <property type="entry name" value="Ribose-5-phosphate isomerase A"/>
    <property type="match status" value="1"/>
</dbReference>
<feature type="active site" description="Proton acceptor" evidence="3">
    <location>
        <position position="103"/>
    </location>
</feature>
<sequence length="219" mass="23573">MTQDEQKRAAAEAAIKHVPIGCIIGVGTGSTANYFIDELAKIKHKINGAVASSDATAKRLKSHGIEVIDLNNVDDLPVYVDGADEITEHLHMIKGGGGALTREKIVAAVAKKFICITDETKLVNILGNFPLPIEVIPMARSYVAREITLLGGQPALRQNFITDNGNIILDVHNLQILNPVELETKLNQITGIVTNGLFARRAADILLLGTVEGVKTMSY</sequence>
<dbReference type="FunFam" id="3.40.50.1360:FF:000001">
    <property type="entry name" value="Ribose-5-phosphate isomerase A"/>
    <property type="match status" value="1"/>
</dbReference>
<keyword evidence="5" id="KW-1185">Reference proteome</keyword>
<dbReference type="NCBIfam" id="TIGR00021">
    <property type="entry name" value="rpiA"/>
    <property type="match status" value="1"/>
</dbReference>
<dbReference type="GO" id="GO:0004751">
    <property type="term" value="F:ribose-5-phosphate isomerase activity"/>
    <property type="evidence" value="ECO:0007669"/>
    <property type="project" value="UniProtKB-UniRule"/>
</dbReference>
<proteinExistence type="inferred from homology"/>
<gene>
    <name evidence="3" type="primary">rpiA</name>
    <name evidence="4" type="ORF">SAMN05216302_103425</name>
</gene>
<dbReference type="PANTHER" id="PTHR11934:SF0">
    <property type="entry name" value="RIBOSE-5-PHOSPHATE ISOMERASE"/>
    <property type="match status" value="1"/>
</dbReference>
<feature type="binding site" evidence="3">
    <location>
        <position position="121"/>
    </location>
    <ligand>
        <name>substrate</name>
    </ligand>
</feature>
<dbReference type="InterPro" id="IPR020672">
    <property type="entry name" value="Ribose5P_isomerase_typA_subgr"/>
</dbReference>
<comment type="similarity">
    <text evidence="3">Belongs to the ribose 5-phosphate isomerase family.</text>
</comment>
<feature type="binding site" evidence="3">
    <location>
        <begin position="81"/>
        <end position="84"/>
    </location>
    <ligand>
        <name>substrate</name>
    </ligand>
</feature>
<dbReference type="SUPFAM" id="SSF100950">
    <property type="entry name" value="NagB/RpiA/CoA transferase-like"/>
    <property type="match status" value="1"/>
</dbReference>
<dbReference type="RefSeq" id="WP_090702235.1">
    <property type="nucleotide sequence ID" value="NZ_FOSP01000034.1"/>
</dbReference>
<reference evidence="5" key="1">
    <citation type="submission" date="2016-10" db="EMBL/GenBank/DDBJ databases">
        <authorList>
            <person name="Varghese N."/>
            <person name="Submissions S."/>
        </authorList>
    </citation>
    <scope>NUCLEOTIDE SEQUENCE [LARGE SCALE GENOMIC DNA]</scope>
    <source>
        <strain evidence="5">Nm69</strain>
    </source>
</reference>
<dbReference type="UniPathway" id="UPA00115">
    <property type="reaction ID" value="UER00412"/>
</dbReference>
<dbReference type="GO" id="GO:0006014">
    <property type="term" value="P:D-ribose metabolic process"/>
    <property type="evidence" value="ECO:0007669"/>
    <property type="project" value="TreeGrafter"/>
</dbReference>
<dbReference type="InterPro" id="IPR037171">
    <property type="entry name" value="NagB/RpiA_transferase-like"/>
</dbReference>
<organism evidence="4 5">
    <name type="scientific">Nitrosomonas aestuarii</name>
    <dbReference type="NCBI Taxonomy" id="52441"/>
    <lineage>
        <taxon>Bacteria</taxon>
        <taxon>Pseudomonadati</taxon>
        <taxon>Pseudomonadota</taxon>
        <taxon>Betaproteobacteria</taxon>
        <taxon>Nitrosomonadales</taxon>
        <taxon>Nitrosomonadaceae</taxon>
        <taxon>Nitrosomonas</taxon>
    </lineage>
</organism>
<comment type="pathway">
    <text evidence="3">Carbohydrate degradation; pentose phosphate pathway; D-ribose 5-phosphate from D-ribulose 5-phosphate (non-oxidative stage): step 1/1.</text>
</comment>
<dbReference type="Pfam" id="PF06026">
    <property type="entry name" value="Rib_5-P_isom_A"/>
    <property type="match status" value="1"/>
</dbReference>
<evidence type="ECO:0000256" key="1">
    <source>
        <dbReference type="ARBA" id="ARBA00001713"/>
    </source>
</evidence>
<dbReference type="HAMAP" id="MF_00170">
    <property type="entry name" value="Rib_5P_isom_A"/>
    <property type="match status" value="1"/>
</dbReference>
<dbReference type="PANTHER" id="PTHR11934">
    <property type="entry name" value="RIBOSE-5-PHOSPHATE ISOMERASE"/>
    <property type="match status" value="1"/>
</dbReference>
<evidence type="ECO:0000313" key="4">
    <source>
        <dbReference type="EMBL" id="SFL13934.1"/>
    </source>
</evidence>
<dbReference type="EC" id="5.3.1.6" evidence="3"/>
<accession>A0A1I4F7Q4</accession>
<comment type="function">
    <text evidence="3">Catalyzes the reversible conversion of ribose-5-phosphate to ribulose 5-phosphate.</text>
</comment>
<dbReference type="Proteomes" id="UP000199533">
    <property type="component" value="Unassembled WGS sequence"/>
</dbReference>
<dbReference type="Gene3D" id="3.30.70.260">
    <property type="match status" value="1"/>
</dbReference>
<dbReference type="NCBIfam" id="NF001924">
    <property type="entry name" value="PRK00702.1"/>
    <property type="match status" value="1"/>
</dbReference>
<dbReference type="OrthoDB" id="5870696at2"/>
<dbReference type="Gene3D" id="3.40.50.1360">
    <property type="match status" value="1"/>
</dbReference>
<keyword evidence="2 3" id="KW-0413">Isomerase</keyword>
<evidence type="ECO:0000256" key="2">
    <source>
        <dbReference type="ARBA" id="ARBA00023235"/>
    </source>
</evidence>
<evidence type="ECO:0000256" key="3">
    <source>
        <dbReference type="HAMAP-Rule" id="MF_00170"/>
    </source>
</evidence>
<protein>
    <recommendedName>
        <fullName evidence="3">Ribose-5-phosphate isomerase A</fullName>
        <ecNumber evidence="3">5.3.1.6</ecNumber>
    </recommendedName>
    <alternativeName>
        <fullName evidence="3">Phosphoriboisomerase A</fullName>
        <shortName evidence="3">PRI</shortName>
    </alternativeName>
</protein>
<dbReference type="GO" id="GO:0005829">
    <property type="term" value="C:cytosol"/>
    <property type="evidence" value="ECO:0007669"/>
    <property type="project" value="TreeGrafter"/>
</dbReference>
<name>A0A1I4F7Q4_9PROT</name>
<dbReference type="InterPro" id="IPR004788">
    <property type="entry name" value="Ribose5P_isomerase_type_A"/>
</dbReference>
<dbReference type="CDD" id="cd01398">
    <property type="entry name" value="RPI_A"/>
    <property type="match status" value="1"/>
</dbReference>
<dbReference type="EMBL" id="FOSP01000034">
    <property type="protein sequence ID" value="SFL13934.1"/>
    <property type="molecule type" value="Genomic_DNA"/>
</dbReference>
<comment type="catalytic activity">
    <reaction evidence="1 3">
        <text>aldehydo-D-ribose 5-phosphate = D-ribulose 5-phosphate</text>
        <dbReference type="Rhea" id="RHEA:14657"/>
        <dbReference type="ChEBI" id="CHEBI:58121"/>
        <dbReference type="ChEBI" id="CHEBI:58273"/>
        <dbReference type="EC" id="5.3.1.6"/>
    </reaction>
</comment>
<dbReference type="SUPFAM" id="SSF75445">
    <property type="entry name" value="D-ribose-5-phosphate isomerase (RpiA), lid domain"/>
    <property type="match status" value="1"/>
</dbReference>
<comment type="subunit">
    <text evidence="3">Homodimer.</text>
</comment>
<evidence type="ECO:0000313" key="5">
    <source>
        <dbReference type="Proteomes" id="UP000199533"/>
    </source>
</evidence>